<name>A0ABX8KVJ8_9CORY</name>
<evidence type="ECO:0000313" key="2">
    <source>
        <dbReference type="Proteomes" id="UP000683520"/>
    </source>
</evidence>
<dbReference type="Pfam" id="PF21790">
    <property type="entry name" value="OGG"/>
    <property type="match status" value="1"/>
</dbReference>
<dbReference type="GeneID" id="92748859"/>
<reference evidence="1 2" key="1">
    <citation type="submission" date="2021-06" db="EMBL/GenBank/DDBJ databases">
        <title>FDA dAtabase for Regulatory Grade micrObial Sequences (FDA-ARGOS): Supporting development and validation of Infectious Disease Dx tests.</title>
        <authorList>
            <person name="Sproer C."/>
            <person name="Gronow S."/>
            <person name="Severitt S."/>
            <person name="Schroder I."/>
            <person name="Tallon L."/>
            <person name="Sadzewicz L."/>
            <person name="Zhao X."/>
            <person name="Boylan J."/>
            <person name="Ott S."/>
            <person name="Bowen H."/>
            <person name="Vavikolanu K."/>
            <person name="Mehta A."/>
            <person name="Aluvathingal J."/>
            <person name="Nadendla S."/>
            <person name="Lowell S."/>
            <person name="Myers T."/>
            <person name="Yan Y."/>
        </authorList>
    </citation>
    <scope>NUCLEOTIDE SEQUENCE [LARGE SCALE GENOMIC DNA]</scope>
    <source>
        <strain evidence="1 2">FDAARGOS 1425</strain>
    </source>
</reference>
<dbReference type="Proteomes" id="UP000683520">
    <property type="component" value="Chromosome"/>
</dbReference>
<keyword evidence="2" id="KW-1185">Reference proteome</keyword>
<evidence type="ECO:0000313" key="1">
    <source>
        <dbReference type="EMBL" id="QXB18829.1"/>
    </source>
</evidence>
<dbReference type="InterPro" id="IPR048868">
    <property type="entry name" value="OGG-like_put"/>
</dbReference>
<gene>
    <name evidence="1" type="ORF">I6L55_01560</name>
</gene>
<proteinExistence type="predicted"/>
<protein>
    <submittedName>
        <fullName evidence="1">Uncharacterized protein</fullName>
    </submittedName>
</protein>
<dbReference type="EMBL" id="CP077302">
    <property type="protein sequence ID" value="QXB18829.1"/>
    <property type="molecule type" value="Genomic_DNA"/>
</dbReference>
<sequence>MTQIAEALEAIKPSAQDALQDSVTFSPIRWKTGWPHHLRRVPPFRDDATASITRAEVFSFASDVRSSDFAREQIIDFLGACFAYIAGQSNQVMQMQAFLRNKGNASKLLSAIRKLGGLSPVDAYASLAATGLAPKYASAVAYFLAGEQDAAGAAASSDGAAAPAIICSNRARLAGLAKDADWTADEYKEYLDALTAARDAYDSSLPLDAVEWALREFARREAK</sequence>
<accession>A0ABX8KVJ8</accession>
<dbReference type="RefSeq" id="WP_092102779.1">
    <property type="nucleotide sequence ID" value="NZ_CP047198.1"/>
</dbReference>
<organism evidence="1 2">
    <name type="scientific">Corynebacterium coyleae</name>
    <dbReference type="NCBI Taxonomy" id="53374"/>
    <lineage>
        <taxon>Bacteria</taxon>
        <taxon>Bacillati</taxon>
        <taxon>Actinomycetota</taxon>
        <taxon>Actinomycetes</taxon>
        <taxon>Mycobacteriales</taxon>
        <taxon>Corynebacteriaceae</taxon>
        <taxon>Corynebacterium</taxon>
    </lineage>
</organism>